<organism evidence="2 3">
    <name type="scientific">Thermomonospora cellulosilytica</name>
    <dbReference type="NCBI Taxonomy" id="1411118"/>
    <lineage>
        <taxon>Bacteria</taxon>
        <taxon>Bacillati</taxon>
        <taxon>Actinomycetota</taxon>
        <taxon>Actinomycetes</taxon>
        <taxon>Streptosporangiales</taxon>
        <taxon>Thermomonosporaceae</taxon>
        <taxon>Thermomonospora</taxon>
    </lineage>
</organism>
<sequence length="103" mass="11807">MRRVREAVCPHNSRLSMQVCFSAVHFAALRDAAVPLPDLPDPFEPFLLFYGRGEGFWRDDAWPAFDDGTRVRTGRPRDHLDDRPRASMDHETPDVLDGLRRCG</sequence>
<name>A0A7W3MTV5_9ACTN</name>
<gene>
    <name evidence="2" type="ORF">HNR21_000690</name>
</gene>
<comment type="caution">
    <text evidence="2">The sequence shown here is derived from an EMBL/GenBank/DDBJ whole genome shotgun (WGS) entry which is preliminary data.</text>
</comment>
<evidence type="ECO:0000256" key="1">
    <source>
        <dbReference type="SAM" id="MobiDB-lite"/>
    </source>
</evidence>
<dbReference type="AlphaFoldDB" id="A0A7W3MTV5"/>
<proteinExistence type="predicted"/>
<evidence type="ECO:0000313" key="2">
    <source>
        <dbReference type="EMBL" id="MBA9001808.1"/>
    </source>
</evidence>
<dbReference type="RefSeq" id="WP_182704005.1">
    <property type="nucleotide sequence ID" value="NZ_JACJII010000001.1"/>
</dbReference>
<dbReference type="Proteomes" id="UP000539313">
    <property type="component" value="Unassembled WGS sequence"/>
</dbReference>
<evidence type="ECO:0000313" key="3">
    <source>
        <dbReference type="Proteomes" id="UP000539313"/>
    </source>
</evidence>
<reference evidence="2 3" key="1">
    <citation type="submission" date="2020-08" db="EMBL/GenBank/DDBJ databases">
        <title>Sequencing the genomes of 1000 actinobacteria strains.</title>
        <authorList>
            <person name="Klenk H.-P."/>
        </authorList>
    </citation>
    <scope>NUCLEOTIDE SEQUENCE [LARGE SCALE GENOMIC DNA]</scope>
    <source>
        <strain evidence="2 3">DSM 45823</strain>
    </source>
</reference>
<feature type="region of interest" description="Disordered" evidence="1">
    <location>
        <begin position="72"/>
        <end position="103"/>
    </location>
</feature>
<dbReference type="EMBL" id="JACJII010000001">
    <property type="protein sequence ID" value="MBA9001808.1"/>
    <property type="molecule type" value="Genomic_DNA"/>
</dbReference>
<keyword evidence="3" id="KW-1185">Reference proteome</keyword>
<accession>A0A7W3MTV5</accession>
<protein>
    <submittedName>
        <fullName evidence="2">Uncharacterized protein</fullName>
    </submittedName>
</protein>